<proteinExistence type="predicted"/>
<accession>A0ABP0UVT2</accession>
<dbReference type="Proteomes" id="UP001497512">
    <property type="component" value="Chromosome 7"/>
</dbReference>
<sequence>MLNGDSCGGEFAQMQIHSWMPAFSNSKFANPKLVCMQYGVTSMLLITAHTPAVMWVQAIILWDHQTGHLQFSKAAPQPSPTQMHEEIVKKQLEAGGDTDLKKHLQQATNDASLFMEA</sequence>
<evidence type="ECO:0000313" key="2">
    <source>
        <dbReference type="Proteomes" id="UP001497512"/>
    </source>
</evidence>
<organism evidence="1 2">
    <name type="scientific">Sphagnum troendelagicum</name>
    <dbReference type="NCBI Taxonomy" id="128251"/>
    <lineage>
        <taxon>Eukaryota</taxon>
        <taxon>Viridiplantae</taxon>
        <taxon>Streptophyta</taxon>
        <taxon>Embryophyta</taxon>
        <taxon>Bryophyta</taxon>
        <taxon>Sphagnophytina</taxon>
        <taxon>Sphagnopsida</taxon>
        <taxon>Sphagnales</taxon>
        <taxon>Sphagnaceae</taxon>
        <taxon>Sphagnum</taxon>
    </lineage>
</organism>
<dbReference type="EMBL" id="OZ019899">
    <property type="protein sequence ID" value="CAK9231437.1"/>
    <property type="molecule type" value="Genomic_DNA"/>
</dbReference>
<gene>
    <name evidence="1" type="ORF">CSSPTR1EN2_LOCUS20616</name>
</gene>
<evidence type="ECO:0000313" key="1">
    <source>
        <dbReference type="EMBL" id="CAK9231437.1"/>
    </source>
</evidence>
<reference evidence="1" key="1">
    <citation type="submission" date="2024-02" db="EMBL/GenBank/DDBJ databases">
        <authorList>
            <consortium name="ELIXIR-Norway"/>
            <consortium name="Elixir Norway"/>
        </authorList>
    </citation>
    <scope>NUCLEOTIDE SEQUENCE</scope>
</reference>
<name>A0ABP0UVT2_9BRYO</name>
<protein>
    <submittedName>
        <fullName evidence="1">Uncharacterized protein</fullName>
    </submittedName>
</protein>
<keyword evidence="2" id="KW-1185">Reference proteome</keyword>